<dbReference type="InterPro" id="IPR017907">
    <property type="entry name" value="Znf_RING_CS"/>
</dbReference>
<feature type="coiled-coil region" evidence="5">
    <location>
        <begin position="141"/>
        <end position="189"/>
    </location>
</feature>
<sequence length="671" mass="73457">MLCLAPGSACDVCLEGFGDALKAPCSIDCGHVFCVDCIDHITRPLCPLCRTPYDPRYVSKLHVDLDPTAPTPRDNAEEQEIRPWLERIAKFAKEGGDEQTLRTLIDECFAFLKDRPRTQPIKDLHVIIKLINYLCDTKSQLRQLKRSSTSMQEEVERSRQEVAGVHAEHNMLRGQNYSLEKKVQELEAARRAELDARMQIEVELRRQLSETQAGHIELLRKVSNDVHDALKDELESLREQLRQVYAPIVASAKEKLDGFPVHSHGGEDDSSVNDDGFKLRGTSLVDEGAFFSPLPDIGLRDPEKFFGPEVSPSAPPSQPVEISVTPADDMPSGATTPSAVKTPSMLSMTAPGSQYQGLPHRPSSPSSSQTTEEHNAYHVPFPVQYGPHLPSDCQVYRPAGADHLRNRFLEIMRDESPIMSSSMPNLTGDHFPINMARKEKPVPQPPSTSTTASRPVQPSGQSSSTQQPIPLPPVKATAAVTPSSSYSQASLVAAALEDKKRQQRKAQEQAQEDERKRKDSEKIKDYKNGPQTPAGSPPPHRFKGLDLKGVDGARDYSERPEIMITRSSSTRKHSSTSSANTPQASRTSSSTSHPYQEGDSKKSIEGRSNGVRPSLNPSSSSSQPLKAAPTVASSTPRDPPSYRSAYSSSMGPSKGKMAASMLSNQASVSVA</sequence>
<feature type="compositionally biased region" description="Polar residues" evidence="6">
    <location>
        <begin position="333"/>
        <end position="356"/>
    </location>
</feature>
<dbReference type="AlphaFoldDB" id="A0A0W0EY24"/>
<keyword evidence="3" id="KW-0862">Zinc</keyword>
<comment type="caution">
    <text evidence="8">The sequence shown here is derived from an EMBL/GenBank/DDBJ whole genome shotgun (WGS) entry which is preliminary data.</text>
</comment>
<dbReference type="InterPro" id="IPR001841">
    <property type="entry name" value="Znf_RING"/>
</dbReference>
<gene>
    <name evidence="8" type="ORF">WG66_18403</name>
</gene>
<name>A0A0W0EY24_MONRR</name>
<evidence type="ECO:0000256" key="6">
    <source>
        <dbReference type="SAM" id="MobiDB-lite"/>
    </source>
</evidence>
<evidence type="ECO:0000256" key="4">
    <source>
        <dbReference type="PROSITE-ProRule" id="PRU00175"/>
    </source>
</evidence>
<feature type="region of interest" description="Disordered" evidence="6">
    <location>
        <begin position="497"/>
        <end position="671"/>
    </location>
</feature>
<dbReference type="Gene3D" id="3.30.40.10">
    <property type="entry name" value="Zinc/RING finger domain, C3HC4 (zinc finger)"/>
    <property type="match status" value="1"/>
</dbReference>
<feature type="compositionally biased region" description="Low complexity" evidence="6">
    <location>
        <begin position="455"/>
        <end position="468"/>
    </location>
</feature>
<dbReference type="eggNOG" id="ENOG502RBKB">
    <property type="taxonomic scope" value="Eukaryota"/>
</dbReference>
<keyword evidence="2 4" id="KW-0863">Zinc-finger</keyword>
<feature type="compositionally biased region" description="Polar residues" evidence="6">
    <location>
        <begin position="661"/>
        <end position="671"/>
    </location>
</feature>
<dbReference type="SMART" id="SM00184">
    <property type="entry name" value="RING"/>
    <property type="match status" value="1"/>
</dbReference>
<feature type="region of interest" description="Disordered" evidence="6">
    <location>
        <begin position="419"/>
        <end position="480"/>
    </location>
</feature>
<evidence type="ECO:0000256" key="5">
    <source>
        <dbReference type="SAM" id="Coils"/>
    </source>
</evidence>
<protein>
    <recommendedName>
        <fullName evidence="7">RING-type domain-containing protein</fullName>
    </recommendedName>
</protein>
<evidence type="ECO:0000256" key="3">
    <source>
        <dbReference type="ARBA" id="ARBA00022833"/>
    </source>
</evidence>
<evidence type="ECO:0000313" key="9">
    <source>
        <dbReference type="Proteomes" id="UP000054988"/>
    </source>
</evidence>
<dbReference type="GO" id="GO:0008270">
    <property type="term" value="F:zinc ion binding"/>
    <property type="evidence" value="ECO:0007669"/>
    <property type="project" value="UniProtKB-KW"/>
</dbReference>
<evidence type="ECO:0000313" key="8">
    <source>
        <dbReference type="EMBL" id="KTB28959.1"/>
    </source>
</evidence>
<feature type="compositionally biased region" description="Basic and acidic residues" evidence="6">
    <location>
        <begin position="512"/>
        <end position="527"/>
    </location>
</feature>
<dbReference type="SUPFAM" id="SSF57850">
    <property type="entry name" value="RING/U-box"/>
    <property type="match status" value="1"/>
</dbReference>
<feature type="compositionally biased region" description="Basic and acidic residues" evidence="6">
    <location>
        <begin position="596"/>
        <end position="605"/>
    </location>
</feature>
<keyword evidence="5" id="KW-0175">Coiled coil</keyword>
<evidence type="ECO:0000256" key="1">
    <source>
        <dbReference type="ARBA" id="ARBA00022723"/>
    </source>
</evidence>
<feature type="domain" description="RING-type" evidence="7">
    <location>
        <begin position="10"/>
        <end position="50"/>
    </location>
</feature>
<feature type="region of interest" description="Disordered" evidence="6">
    <location>
        <begin position="302"/>
        <end position="373"/>
    </location>
</feature>
<dbReference type="InterPro" id="IPR013083">
    <property type="entry name" value="Znf_RING/FYVE/PHD"/>
</dbReference>
<dbReference type="PROSITE" id="PS50089">
    <property type="entry name" value="ZF_RING_2"/>
    <property type="match status" value="1"/>
</dbReference>
<organism evidence="8 9">
    <name type="scientific">Moniliophthora roreri</name>
    <name type="common">Frosty pod rot fungus</name>
    <name type="synonym">Monilia roreri</name>
    <dbReference type="NCBI Taxonomy" id="221103"/>
    <lineage>
        <taxon>Eukaryota</taxon>
        <taxon>Fungi</taxon>
        <taxon>Dikarya</taxon>
        <taxon>Basidiomycota</taxon>
        <taxon>Agaricomycotina</taxon>
        <taxon>Agaricomycetes</taxon>
        <taxon>Agaricomycetidae</taxon>
        <taxon>Agaricales</taxon>
        <taxon>Marasmiineae</taxon>
        <taxon>Marasmiaceae</taxon>
        <taxon>Moniliophthora</taxon>
    </lineage>
</organism>
<keyword evidence="1" id="KW-0479">Metal-binding</keyword>
<evidence type="ECO:0000259" key="7">
    <source>
        <dbReference type="PROSITE" id="PS50089"/>
    </source>
</evidence>
<accession>A0A0W0EY24</accession>
<dbReference type="Proteomes" id="UP000054988">
    <property type="component" value="Unassembled WGS sequence"/>
</dbReference>
<feature type="compositionally biased region" description="Polar residues" evidence="6">
    <location>
        <begin position="579"/>
        <end position="594"/>
    </location>
</feature>
<evidence type="ECO:0000256" key="2">
    <source>
        <dbReference type="ARBA" id="ARBA00022771"/>
    </source>
</evidence>
<proteinExistence type="predicted"/>
<dbReference type="EMBL" id="LATX01002457">
    <property type="protein sequence ID" value="KTB28959.1"/>
    <property type="molecule type" value="Genomic_DNA"/>
</dbReference>
<reference evidence="8 9" key="1">
    <citation type="submission" date="2015-12" db="EMBL/GenBank/DDBJ databases">
        <title>Draft genome sequence of Moniliophthora roreri, the causal agent of frosty pod rot of cacao.</title>
        <authorList>
            <person name="Aime M.C."/>
            <person name="Diaz-Valderrama J.R."/>
            <person name="Kijpornyongpan T."/>
            <person name="Phillips-Mora W."/>
        </authorList>
    </citation>
    <scope>NUCLEOTIDE SEQUENCE [LARGE SCALE GENOMIC DNA]</scope>
    <source>
        <strain evidence="8 9">MCA 2952</strain>
    </source>
</reference>
<feature type="compositionally biased region" description="Basic and acidic residues" evidence="6">
    <location>
        <begin position="543"/>
        <end position="561"/>
    </location>
</feature>
<dbReference type="PROSITE" id="PS00518">
    <property type="entry name" value="ZF_RING_1"/>
    <property type="match status" value="1"/>
</dbReference>